<dbReference type="Proteomes" id="UP001151760">
    <property type="component" value="Unassembled WGS sequence"/>
</dbReference>
<proteinExistence type="predicted"/>
<name>A0ABQ5J228_9ASTR</name>
<evidence type="ECO:0000313" key="1">
    <source>
        <dbReference type="EMBL" id="GJU06562.1"/>
    </source>
</evidence>
<reference evidence="1" key="1">
    <citation type="journal article" date="2022" name="Int. J. Mol. Sci.">
        <title>Draft Genome of Tanacetum Coccineum: Genomic Comparison of Closely Related Tanacetum-Family Plants.</title>
        <authorList>
            <person name="Yamashiro T."/>
            <person name="Shiraishi A."/>
            <person name="Nakayama K."/>
            <person name="Satake H."/>
        </authorList>
    </citation>
    <scope>NUCLEOTIDE SEQUENCE</scope>
</reference>
<keyword evidence="2" id="KW-1185">Reference proteome</keyword>
<dbReference type="EMBL" id="BQNB010021451">
    <property type="protein sequence ID" value="GJU06562.1"/>
    <property type="molecule type" value="Genomic_DNA"/>
</dbReference>
<comment type="caution">
    <text evidence="1">The sequence shown here is derived from an EMBL/GenBank/DDBJ whole genome shotgun (WGS) entry which is preliminary data.</text>
</comment>
<evidence type="ECO:0000313" key="2">
    <source>
        <dbReference type="Proteomes" id="UP001151760"/>
    </source>
</evidence>
<sequence>MQAGGDARDQQKSYADLKVNHGIPSRSKVMLKSRLGKWSVRCGQTGEVEPLEKSDLLVKVRWKLQEGPEYTWSVSQFKEENINTSSPEHTSSSAAL</sequence>
<reference evidence="1" key="2">
    <citation type="submission" date="2022-01" db="EMBL/GenBank/DDBJ databases">
        <authorList>
            <person name="Yamashiro T."/>
            <person name="Shiraishi A."/>
            <person name="Satake H."/>
            <person name="Nakayama K."/>
        </authorList>
    </citation>
    <scope>NUCLEOTIDE SEQUENCE</scope>
</reference>
<organism evidence="1 2">
    <name type="scientific">Tanacetum coccineum</name>
    <dbReference type="NCBI Taxonomy" id="301880"/>
    <lineage>
        <taxon>Eukaryota</taxon>
        <taxon>Viridiplantae</taxon>
        <taxon>Streptophyta</taxon>
        <taxon>Embryophyta</taxon>
        <taxon>Tracheophyta</taxon>
        <taxon>Spermatophyta</taxon>
        <taxon>Magnoliopsida</taxon>
        <taxon>eudicotyledons</taxon>
        <taxon>Gunneridae</taxon>
        <taxon>Pentapetalae</taxon>
        <taxon>asterids</taxon>
        <taxon>campanulids</taxon>
        <taxon>Asterales</taxon>
        <taxon>Asteraceae</taxon>
        <taxon>Asteroideae</taxon>
        <taxon>Anthemideae</taxon>
        <taxon>Anthemidinae</taxon>
        <taxon>Tanacetum</taxon>
    </lineage>
</organism>
<accession>A0ABQ5J228</accession>
<gene>
    <name evidence="1" type="ORF">Tco_1122992</name>
</gene>
<protein>
    <submittedName>
        <fullName evidence="1">Uncharacterized protein</fullName>
    </submittedName>
</protein>